<keyword evidence="2" id="KW-1185">Reference proteome</keyword>
<dbReference type="OrthoDB" id="1364489at2"/>
<evidence type="ECO:0000313" key="2">
    <source>
        <dbReference type="Proteomes" id="UP000295313"/>
    </source>
</evidence>
<reference evidence="1 2" key="1">
    <citation type="submission" date="2019-03" db="EMBL/GenBank/DDBJ databases">
        <title>Genomic Encyclopedia of Type Strains, Phase III (KMG-III): the genomes of soil and plant-associated and newly described type strains.</title>
        <authorList>
            <person name="Whitman W."/>
        </authorList>
    </citation>
    <scope>NUCLEOTIDE SEQUENCE [LARGE SCALE GENOMIC DNA]</scope>
    <source>
        <strain evidence="1 2">CGMCC 1.12802</strain>
    </source>
</reference>
<name>A0A4R8IHI0_9FLAO</name>
<organism evidence="1 2">
    <name type="scientific">Epilithonimonas xixisoli</name>
    <dbReference type="NCBI Taxonomy" id="1476462"/>
    <lineage>
        <taxon>Bacteria</taxon>
        <taxon>Pseudomonadati</taxon>
        <taxon>Bacteroidota</taxon>
        <taxon>Flavobacteriia</taxon>
        <taxon>Flavobacteriales</taxon>
        <taxon>Weeksellaceae</taxon>
        <taxon>Chryseobacterium group</taxon>
        <taxon>Epilithonimonas</taxon>
    </lineage>
</organism>
<dbReference type="EMBL" id="SOEO01000001">
    <property type="protein sequence ID" value="TDX86313.1"/>
    <property type="molecule type" value="Genomic_DNA"/>
</dbReference>
<protein>
    <submittedName>
        <fullName evidence="1">Uncharacterized protein</fullName>
    </submittedName>
</protein>
<proteinExistence type="predicted"/>
<evidence type="ECO:0000313" key="1">
    <source>
        <dbReference type="EMBL" id="TDX86313.1"/>
    </source>
</evidence>
<sequence>MGKKDLEKYIQDIGTPRDYSDSKFLVYVEFYKPSKKLKKIISEHCKVVKELEFGYLCEAHLQAIPEIARSLSLKNHGIYQIVRLVKLPGY</sequence>
<dbReference type="Proteomes" id="UP000295313">
    <property type="component" value="Unassembled WGS sequence"/>
</dbReference>
<comment type="caution">
    <text evidence="1">The sequence shown here is derived from an EMBL/GenBank/DDBJ whole genome shotgun (WGS) entry which is preliminary data.</text>
</comment>
<accession>A0A4R8IHI0</accession>
<dbReference type="AlphaFoldDB" id="A0A4R8IHI0"/>
<gene>
    <name evidence="1" type="ORF">B0I22_0426</name>
</gene>